<dbReference type="Gene3D" id="3.30.450.20">
    <property type="entry name" value="PAS domain"/>
    <property type="match status" value="1"/>
</dbReference>
<dbReference type="InterPro" id="IPR018062">
    <property type="entry name" value="HTH_AraC-typ_CS"/>
</dbReference>
<evidence type="ECO:0000313" key="6">
    <source>
        <dbReference type="EMBL" id="SNR68486.1"/>
    </source>
</evidence>
<dbReference type="Pfam" id="PF12833">
    <property type="entry name" value="HTH_18"/>
    <property type="match status" value="1"/>
</dbReference>
<dbReference type="EMBL" id="FZNX01000004">
    <property type="protein sequence ID" value="SNR68486.1"/>
    <property type="molecule type" value="Genomic_DNA"/>
</dbReference>
<gene>
    <name evidence="6" type="ORF">SAMN04488111_2452</name>
</gene>
<dbReference type="PROSITE" id="PS50112">
    <property type="entry name" value="PAS"/>
    <property type="match status" value="1"/>
</dbReference>
<dbReference type="RefSeq" id="WP_089378739.1">
    <property type="nucleotide sequence ID" value="NZ_FZNX01000004.1"/>
</dbReference>
<proteinExistence type="predicted"/>
<dbReference type="InterPro" id="IPR053142">
    <property type="entry name" value="PchR_regulatory_protein"/>
</dbReference>
<keyword evidence="7" id="KW-1185">Reference proteome</keyword>
<evidence type="ECO:0000256" key="2">
    <source>
        <dbReference type="ARBA" id="ARBA00023125"/>
    </source>
</evidence>
<protein>
    <submittedName>
        <fullName evidence="6">AraC-type DNA-binding protein</fullName>
    </submittedName>
</protein>
<dbReference type="Proteomes" id="UP000198412">
    <property type="component" value="Unassembled WGS sequence"/>
</dbReference>
<feature type="domain" description="PAS" evidence="5">
    <location>
        <begin position="76"/>
        <end position="129"/>
    </location>
</feature>
<dbReference type="Pfam" id="PF13426">
    <property type="entry name" value="PAS_9"/>
    <property type="match status" value="1"/>
</dbReference>
<dbReference type="InterPro" id="IPR009057">
    <property type="entry name" value="Homeodomain-like_sf"/>
</dbReference>
<dbReference type="InterPro" id="IPR018060">
    <property type="entry name" value="HTH_AraC"/>
</dbReference>
<dbReference type="Gene3D" id="1.10.10.60">
    <property type="entry name" value="Homeodomain-like"/>
    <property type="match status" value="1"/>
</dbReference>
<dbReference type="SUPFAM" id="SSF46689">
    <property type="entry name" value="Homeodomain-like"/>
    <property type="match status" value="1"/>
</dbReference>
<keyword evidence="1" id="KW-0805">Transcription regulation</keyword>
<evidence type="ECO:0000256" key="3">
    <source>
        <dbReference type="ARBA" id="ARBA00023163"/>
    </source>
</evidence>
<dbReference type="PROSITE" id="PS00041">
    <property type="entry name" value="HTH_ARAC_FAMILY_1"/>
    <property type="match status" value="1"/>
</dbReference>
<evidence type="ECO:0000259" key="4">
    <source>
        <dbReference type="PROSITE" id="PS01124"/>
    </source>
</evidence>
<dbReference type="SUPFAM" id="SSF55785">
    <property type="entry name" value="PYP-like sensor domain (PAS domain)"/>
    <property type="match status" value="1"/>
</dbReference>
<keyword evidence="2 6" id="KW-0238">DNA-binding</keyword>
<evidence type="ECO:0000256" key="1">
    <source>
        <dbReference type="ARBA" id="ARBA00023015"/>
    </source>
</evidence>
<dbReference type="SMART" id="SM00342">
    <property type="entry name" value="HTH_ARAC"/>
    <property type="match status" value="1"/>
</dbReference>
<dbReference type="AlphaFoldDB" id="A0A238YB36"/>
<dbReference type="PANTHER" id="PTHR47893">
    <property type="entry name" value="REGULATORY PROTEIN PCHR"/>
    <property type="match status" value="1"/>
</dbReference>
<name>A0A238YB36_9FLAO</name>
<reference evidence="7" key="1">
    <citation type="submission" date="2017-06" db="EMBL/GenBank/DDBJ databases">
        <authorList>
            <person name="Varghese N."/>
            <person name="Submissions S."/>
        </authorList>
    </citation>
    <scope>NUCLEOTIDE SEQUENCE [LARGE SCALE GENOMIC DNA]</scope>
    <source>
        <strain evidence="7">DSM 27993</strain>
    </source>
</reference>
<dbReference type="InterPro" id="IPR035965">
    <property type="entry name" value="PAS-like_dom_sf"/>
</dbReference>
<accession>A0A238YB36</accession>
<dbReference type="PANTHER" id="PTHR47893:SF1">
    <property type="entry name" value="REGULATORY PROTEIN PCHR"/>
    <property type="match status" value="1"/>
</dbReference>
<feature type="domain" description="HTH araC/xylS-type" evidence="4">
    <location>
        <begin position="203"/>
        <end position="302"/>
    </location>
</feature>
<dbReference type="PROSITE" id="PS01124">
    <property type="entry name" value="HTH_ARAC_FAMILY_2"/>
    <property type="match status" value="1"/>
</dbReference>
<evidence type="ECO:0000313" key="7">
    <source>
        <dbReference type="Proteomes" id="UP000198412"/>
    </source>
</evidence>
<evidence type="ECO:0000259" key="5">
    <source>
        <dbReference type="PROSITE" id="PS50112"/>
    </source>
</evidence>
<keyword evidence="3" id="KW-0804">Transcription</keyword>
<dbReference type="InterPro" id="IPR000014">
    <property type="entry name" value="PAS"/>
</dbReference>
<dbReference type="OrthoDB" id="1451418at2"/>
<sequence>MDSDSNNIRFQNIYQMLIQMGKGNFTQRVERSGEDDNLETLIVLVNMLAEELNSLISHKGFVNPHHSSKYLVQTSFILDSNFIIKSFNSDVFNILGYSPEDLINKQFSTILSKESVVVWNGIKEDLQKDLTHRSAQQLTYITKNNLQRPSFCNISRLFHNNDILVSSVSNIIEDTALPTKLISSTETIKPTGLYRLSDVQLIQKVYDYILNNLDKPLPTIKELSRIFGTNEYKLKFGFKYLFKTSIYRFYNNKRLQRAHLLIQQSTIPLKEIATMCGFSTYPNFSKAFKKLFGYSPNNVSRKYTSLTKSS</sequence>
<dbReference type="CDD" id="cd00130">
    <property type="entry name" value="PAS"/>
    <property type="match status" value="1"/>
</dbReference>
<organism evidence="6 7">
    <name type="scientific">Lutibacter flavus</name>
    <dbReference type="NCBI Taxonomy" id="691689"/>
    <lineage>
        <taxon>Bacteria</taxon>
        <taxon>Pseudomonadati</taxon>
        <taxon>Bacteroidota</taxon>
        <taxon>Flavobacteriia</taxon>
        <taxon>Flavobacteriales</taxon>
        <taxon>Flavobacteriaceae</taxon>
        <taxon>Lutibacter</taxon>
    </lineage>
</organism>
<dbReference type="GO" id="GO:0043565">
    <property type="term" value="F:sequence-specific DNA binding"/>
    <property type="evidence" value="ECO:0007669"/>
    <property type="project" value="InterPro"/>
</dbReference>
<dbReference type="GO" id="GO:0003700">
    <property type="term" value="F:DNA-binding transcription factor activity"/>
    <property type="evidence" value="ECO:0007669"/>
    <property type="project" value="InterPro"/>
</dbReference>